<dbReference type="PROSITE" id="PS50943">
    <property type="entry name" value="HTH_CROC1"/>
    <property type="match status" value="1"/>
</dbReference>
<dbReference type="Gene3D" id="1.10.260.40">
    <property type="entry name" value="lambda repressor-like DNA-binding domains"/>
    <property type="match status" value="1"/>
</dbReference>
<organism evidence="2 3">
    <name type="scientific">Paenibacillus woosongensis</name>
    <dbReference type="NCBI Taxonomy" id="307580"/>
    <lineage>
        <taxon>Bacteria</taxon>
        <taxon>Bacillati</taxon>
        <taxon>Bacillota</taxon>
        <taxon>Bacilli</taxon>
        <taxon>Bacillales</taxon>
        <taxon>Paenibacillaceae</taxon>
        <taxon>Paenibacillus</taxon>
    </lineage>
</organism>
<evidence type="ECO:0000259" key="1">
    <source>
        <dbReference type="PROSITE" id="PS50943"/>
    </source>
</evidence>
<dbReference type="Pfam" id="PF01381">
    <property type="entry name" value="HTH_3"/>
    <property type="match status" value="1"/>
</dbReference>
<dbReference type="Proteomes" id="UP000681290">
    <property type="component" value="Unassembled WGS sequence"/>
</dbReference>
<name>A0ABQ4MRR2_9BACL</name>
<comment type="caution">
    <text evidence="2">The sequence shown here is derived from an EMBL/GenBank/DDBJ whole genome shotgun (WGS) entry which is preliminary data.</text>
</comment>
<evidence type="ECO:0000313" key="2">
    <source>
        <dbReference type="EMBL" id="GIP58687.1"/>
    </source>
</evidence>
<gene>
    <name evidence="2" type="ORF">J15TS10_25010</name>
</gene>
<dbReference type="InterPro" id="IPR001387">
    <property type="entry name" value="Cro/C1-type_HTH"/>
</dbReference>
<protein>
    <recommendedName>
        <fullName evidence="1">HTH cro/C1-type domain-containing protein</fullName>
    </recommendedName>
</protein>
<reference evidence="2 3" key="1">
    <citation type="submission" date="2021-03" db="EMBL/GenBank/DDBJ databases">
        <title>Antimicrobial resistance genes in bacteria isolated from Japanese honey, and their potential for conferring macrolide and lincosamide resistance in the American foulbrood pathogen Paenibacillus larvae.</title>
        <authorList>
            <person name="Okamoto M."/>
            <person name="Kumagai M."/>
            <person name="Kanamori H."/>
            <person name="Takamatsu D."/>
        </authorList>
    </citation>
    <scope>NUCLEOTIDE SEQUENCE [LARGE SCALE GENOMIC DNA]</scope>
    <source>
        <strain evidence="2 3">J15TS10</strain>
    </source>
</reference>
<accession>A0ABQ4MRR2</accession>
<dbReference type="EMBL" id="BOSM01000003">
    <property type="protein sequence ID" value="GIP58687.1"/>
    <property type="molecule type" value="Genomic_DNA"/>
</dbReference>
<sequence>MTQEQLADKLFRSRSTVSKIENNQIKIDVPTFISWLEYTNFRTDDLQNIFEYTRKVNILHSVMNEAEKEEFVNALVTRYMELQKSVRGESDKASPSFLIPSQNPEPLLQDLKLAIQALPKDIRESVNRKIEQIQESKL</sequence>
<keyword evidence="3" id="KW-1185">Reference proteome</keyword>
<dbReference type="InterPro" id="IPR010982">
    <property type="entry name" value="Lambda_DNA-bd_dom_sf"/>
</dbReference>
<dbReference type="CDD" id="cd00093">
    <property type="entry name" value="HTH_XRE"/>
    <property type="match status" value="1"/>
</dbReference>
<dbReference type="SUPFAM" id="SSF47413">
    <property type="entry name" value="lambda repressor-like DNA-binding domains"/>
    <property type="match status" value="1"/>
</dbReference>
<evidence type="ECO:0000313" key="3">
    <source>
        <dbReference type="Proteomes" id="UP000681290"/>
    </source>
</evidence>
<proteinExistence type="predicted"/>
<feature type="domain" description="HTH cro/C1-type" evidence="1">
    <location>
        <begin position="1"/>
        <end position="46"/>
    </location>
</feature>